<dbReference type="GO" id="GO:0003677">
    <property type="term" value="F:DNA binding"/>
    <property type="evidence" value="ECO:0007669"/>
    <property type="project" value="UniProtKB-KW"/>
</dbReference>
<feature type="domain" description="Cas12f1-like TNB" evidence="6">
    <location>
        <begin position="298"/>
        <end position="374"/>
    </location>
</feature>
<dbReference type="InterPro" id="IPR001959">
    <property type="entry name" value="Transposase"/>
</dbReference>
<dbReference type="RefSeq" id="WP_310833901.1">
    <property type="nucleotide sequence ID" value="NZ_JAALHA020000006.1"/>
</dbReference>
<gene>
    <name evidence="7" type="ORF">G7B40_015625</name>
</gene>
<dbReference type="InterPro" id="IPR010095">
    <property type="entry name" value="Cas12f1-like_TNB"/>
</dbReference>
<dbReference type="Pfam" id="PF07282">
    <property type="entry name" value="Cas12f1-like_TNB"/>
    <property type="match status" value="1"/>
</dbReference>
<evidence type="ECO:0000256" key="4">
    <source>
        <dbReference type="ARBA" id="ARBA00023172"/>
    </source>
</evidence>
<sequence>MIKKSHEWYDYCNEVTTVSRCLYNTAQYTQRQGYFYGHPTLNTAQLDKCFKNHQHYKALAAKVAQLVLKQNADSWISYHAAVIAYKLDSSKFTGKPKIPGFILRKHNLIKFNNQAIGKKEFKKGFVVPSMSPIRIPAKPGMKFELICEVRIVPKVGCFVIEVIYEHQQQAQPINKSNLAAAIDIGLDNLATVVFNDLNIQPLAINGKPLKSANKFYNKQVAFYKGFLPHQAPYTHKLNNITRNRNQFVDSYIHQTTRFLVNQFVELGVRVVAIGKNEQWKTALNLGHKTNQSFTQIPHARFIDVLVYKLELAGITVTVGEESYTSRASFLDWDNIPAYKPNTKHTFSGQRVQRAWYVSQSGNKIHADVNAAFNIGRKVIPNYFDCLQAKLNRDIGCLVVHPTRITPTFKRVHATVGVAQTPVK</sequence>
<evidence type="ECO:0000313" key="8">
    <source>
        <dbReference type="Proteomes" id="UP000667802"/>
    </source>
</evidence>
<dbReference type="GO" id="GO:0006310">
    <property type="term" value="P:DNA recombination"/>
    <property type="evidence" value="ECO:0007669"/>
    <property type="project" value="UniProtKB-KW"/>
</dbReference>
<comment type="caution">
    <text evidence="7">The sequence shown here is derived from an EMBL/GenBank/DDBJ whole genome shotgun (WGS) entry which is preliminary data.</text>
</comment>
<dbReference type="AlphaFoldDB" id="A0AAP5M9Q3"/>
<organism evidence="7 8">
    <name type="scientific">Aetokthonos hydrillicola Thurmond2011</name>
    <dbReference type="NCBI Taxonomy" id="2712845"/>
    <lineage>
        <taxon>Bacteria</taxon>
        <taxon>Bacillati</taxon>
        <taxon>Cyanobacteriota</taxon>
        <taxon>Cyanophyceae</taxon>
        <taxon>Nostocales</taxon>
        <taxon>Hapalosiphonaceae</taxon>
        <taxon>Aetokthonos</taxon>
    </lineage>
</organism>
<keyword evidence="2" id="KW-0815">Transposition</keyword>
<evidence type="ECO:0000313" key="7">
    <source>
        <dbReference type="EMBL" id="MDR9895982.1"/>
    </source>
</evidence>
<dbReference type="EMBL" id="JAALHA020000006">
    <property type="protein sequence ID" value="MDR9895982.1"/>
    <property type="molecule type" value="Genomic_DNA"/>
</dbReference>
<dbReference type="NCBIfam" id="NF040570">
    <property type="entry name" value="guided_TnpB"/>
    <property type="match status" value="1"/>
</dbReference>
<keyword evidence="4" id="KW-0233">DNA recombination</keyword>
<name>A0AAP5M9Q3_9CYAN</name>
<reference evidence="8" key="1">
    <citation type="journal article" date="2021" name="Science">
        <title>Hunting the eagle killer: A cyanobacterial neurotoxin causes vacuolar myelinopathy.</title>
        <authorList>
            <person name="Breinlinger S."/>
            <person name="Phillips T.J."/>
            <person name="Haram B.N."/>
            <person name="Mares J."/>
            <person name="Martinez Yerena J.A."/>
            <person name="Hrouzek P."/>
            <person name="Sobotka R."/>
            <person name="Henderson W.M."/>
            <person name="Schmieder P."/>
            <person name="Williams S.M."/>
            <person name="Lauderdale J.D."/>
            <person name="Wilde H.D."/>
            <person name="Gerrin W."/>
            <person name="Kust A."/>
            <person name="Washington J.W."/>
            <person name="Wagner C."/>
            <person name="Geier B."/>
            <person name="Liebeke M."/>
            <person name="Enke H."/>
            <person name="Niedermeyer T.H.J."/>
            <person name="Wilde S.B."/>
        </authorList>
    </citation>
    <scope>NUCLEOTIDE SEQUENCE [LARGE SCALE GENOMIC DNA]</scope>
    <source>
        <strain evidence="8">Thurmond2011</strain>
    </source>
</reference>
<dbReference type="NCBIfam" id="TIGR01766">
    <property type="entry name" value="IS200/IS605 family accessory protein TnpB-like domain"/>
    <property type="match status" value="1"/>
</dbReference>
<evidence type="ECO:0000256" key="3">
    <source>
        <dbReference type="ARBA" id="ARBA00023125"/>
    </source>
</evidence>
<proteinExistence type="inferred from homology"/>
<evidence type="ECO:0000256" key="2">
    <source>
        <dbReference type="ARBA" id="ARBA00022578"/>
    </source>
</evidence>
<dbReference type="Proteomes" id="UP000667802">
    <property type="component" value="Unassembled WGS sequence"/>
</dbReference>
<dbReference type="Pfam" id="PF01385">
    <property type="entry name" value="OrfB_IS605"/>
    <property type="match status" value="1"/>
</dbReference>
<keyword evidence="3" id="KW-0238">DNA-binding</keyword>
<dbReference type="GO" id="GO:0032196">
    <property type="term" value="P:transposition"/>
    <property type="evidence" value="ECO:0007669"/>
    <property type="project" value="UniProtKB-KW"/>
</dbReference>
<feature type="domain" description="Probable transposase IS891/IS1136/IS1341" evidence="5">
    <location>
        <begin position="163"/>
        <end position="279"/>
    </location>
</feature>
<accession>A0AAP5M9Q3</accession>
<evidence type="ECO:0000259" key="5">
    <source>
        <dbReference type="Pfam" id="PF01385"/>
    </source>
</evidence>
<keyword evidence="8" id="KW-1185">Reference proteome</keyword>
<evidence type="ECO:0000259" key="6">
    <source>
        <dbReference type="Pfam" id="PF07282"/>
    </source>
</evidence>
<protein>
    <submittedName>
        <fullName evidence="7">Transposase</fullName>
    </submittedName>
</protein>
<comment type="similarity">
    <text evidence="1">In the C-terminal section; belongs to the transposase 35 family.</text>
</comment>
<evidence type="ECO:0000256" key="1">
    <source>
        <dbReference type="ARBA" id="ARBA00008761"/>
    </source>
</evidence>